<dbReference type="Proteomes" id="UP000800038">
    <property type="component" value="Unassembled WGS sequence"/>
</dbReference>
<keyword evidence="3" id="KW-1185">Reference proteome</keyword>
<organism evidence="2 3">
    <name type="scientific">Clathrospora elynae</name>
    <dbReference type="NCBI Taxonomy" id="706981"/>
    <lineage>
        <taxon>Eukaryota</taxon>
        <taxon>Fungi</taxon>
        <taxon>Dikarya</taxon>
        <taxon>Ascomycota</taxon>
        <taxon>Pezizomycotina</taxon>
        <taxon>Dothideomycetes</taxon>
        <taxon>Pleosporomycetidae</taxon>
        <taxon>Pleosporales</taxon>
        <taxon>Diademaceae</taxon>
        <taxon>Clathrospora</taxon>
    </lineage>
</organism>
<accession>A0A6A5S480</accession>
<feature type="region of interest" description="Disordered" evidence="1">
    <location>
        <begin position="20"/>
        <end position="46"/>
    </location>
</feature>
<gene>
    <name evidence="2" type="ORF">EJ02DRAFT_156262</name>
</gene>
<protein>
    <submittedName>
        <fullName evidence="2">Uncharacterized protein</fullName>
    </submittedName>
</protein>
<sequence>MVSSVDFTAGGTASGRLGFGGIGGGAGDRGRKGGGKKGTPEGSQGLFKYNAPNVKMSKRSALQLFSGVVMTFMTWVHDCVRVRPTGGYNQSWKARCMVRSRGMQGWFSGMNGIRIEGAIHRQQRGLSVMRIKEEG</sequence>
<evidence type="ECO:0000313" key="2">
    <source>
        <dbReference type="EMBL" id="KAF1934952.1"/>
    </source>
</evidence>
<dbReference type="EMBL" id="ML976339">
    <property type="protein sequence ID" value="KAF1934952.1"/>
    <property type="molecule type" value="Genomic_DNA"/>
</dbReference>
<name>A0A6A5S480_9PLEO</name>
<reference evidence="2" key="1">
    <citation type="journal article" date="2020" name="Stud. Mycol.">
        <title>101 Dothideomycetes genomes: a test case for predicting lifestyles and emergence of pathogens.</title>
        <authorList>
            <person name="Haridas S."/>
            <person name="Albert R."/>
            <person name="Binder M."/>
            <person name="Bloem J."/>
            <person name="Labutti K."/>
            <person name="Salamov A."/>
            <person name="Andreopoulos B."/>
            <person name="Baker S."/>
            <person name="Barry K."/>
            <person name="Bills G."/>
            <person name="Bluhm B."/>
            <person name="Cannon C."/>
            <person name="Castanera R."/>
            <person name="Culley D."/>
            <person name="Daum C."/>
            <person name="Ezra D."/>
            <person name="Gonzalez J."/>
            <person name="Henrissat B."/>
            <person name="Kuo A."/>
            <person name="Liang C."/>
            <person name="Lipzen A."/>
            <person name="Lutzoni F."/>
            <person name="Magnuson J."/>
            <person name="Mondo S."/>
            <person name="Nolan M."/>
            <person name="Ohm R."/>
            <person name="Pangilinan J."/>
            <person name="Park H.-J."/>
            <person name="Ramirez L."/>
            <person name="Alfaro M."/>
            <person name="Sun H."/>
            <person name="Tritt A."/>
            <person name="Yoshinaga Y."/>
            <person name="Zwiers L.-H."/>
            <person name="Turgeon B."/>
            <person name="Goodwin S."/>
            <person name="Spatafora J."/>
            <person name="Crous P."/>
            <person name="Grigoriev I."/>
        </authorList>
    </citation>
    <scope>NUCLEOTIDE SEQUENCE</scope>
    <source>
        <strain evidence="2">CBS 161.51</strain>
    </source>
</reference>
<proteinExistence type="predicted"/>
<evidence type="ECO:0000313" key="3">
    <source>
        <dbReference type="Proteomes" id="UP000800038"/>
    </source>
</evidence>
<dbReference type="AlphaFoldDB" id="A0A6A5S480"/>
<evidence type="ECO:0000256" key="1">
    <source>
        <dbReference type="SAM" id="MobiDB-lite"/>
    </source>
</evidence>